<sequence>MHTNSVSLKIIEMALERKNGTGSAARFMREPKAFNGENEEQAAIWLGRMNRLKKSAKIQDEEMLIVVEENLTDRAESWCDVYKVPHPHYQFLQALLILVCYAYYYMFVSDTTNQYNIF</sequence>
<organism evidence="2 3">
    <name type="scientific">Parasitella parasitica</name>
    <dbReference type="NCBI Taxonomy" id="35722"/>
    <lineage>
        <taxon>Eukaryota</taxon>
        <taxon>Fungi</taxon>
        <taxon>Fungi incertae sedis</taxon>
        <taxon>Mucoromycota</taxon>
        <taxon>Mucoromycotina</taxon>
        <taxon>Mucoromycetes</taxon>
        <taxon>Mucorales</taxon>
        <taxon>Mucorineae</taxon>
        <taxon>Mucoraceae</taxon>
        <taxon>Parasitella</taxon>
    </lineage>
</organism>
<keyword evidence="1" id="KW-0812">Transmembrane</keyword>
<keyword evidence="1" id="KW-0472">Membrane</keyword>
<evidence type="ECO:0000256" key="1">
    <source>
        <dbReference type="SAM" id="Phobius"/>
    </source>
</evidence>
<accession>A0A0B7N5J2</accession>
<evidence type="ECO:0000313" key="2">
    <source>
        <dbReference type="EMBL" id="CEP12672.1"/>
    </source>
</evidence>
<dbReference type="AlphaFoldDB" id="A0A0B7N5J2"/>
<evidence type="ECO:0000313" key="3">
    <source>
        <dbReference type="Proteomes" id="UP000054107"/>
    </source>
</evidence>
<dbReference type="Proteomes" id="UP000054107">
    <property type="component" value="Unassembled WGS sequence"/>
</dbReference>
<reference evidence="2 3" key="1">
    <citation type="submission" date="2014-09" db="EMBL/GenBank/DDBJ databases">
        <authorList>
            <person name="Ellenberger Sabrina"/>
        </authorList>
    </citation>
    <scope>NUCLEOTIDE SEQUENCE [LARGE SCALE GENOMIC DNA]</scope>
    <source>
        <strain evidence="2 3">CBS 412.66</strain>
    </source>
</reference>
<proteinExistence type="predicted"/>
<keyword evidence="3" id="KW-1185">Reference proteome</keyword>
<feature type="transmembrane region" description="Helical" evidence="1">
    <location>
        <begin position="91"/>
        <end position="108"/>
    </location>
</feature>
<dbReference type="EMBL" id="LN728073">
    <property type="protein sequence ID" value="CEP12672.1"/>
    <property type="molecule type" value="Genomic_DNA"/>
</dbReference>
<name>A0A0B7N5J2_9FUNG</name>
<gene>
    <name evidence="2" type="primary">PARPA_06645.1 scaffold 22770</name>
</gene>
<keyword evidence="1" id="KW-1133">Transmembrane helix</keyword>
<protein>
    <submittedName>
        <fullName evidence="2">Uncharacterized protein</fullName>
    </submittedName>
</protein>